<dbReference type="SUPFAM" id="SSF81383">
    <property type="entry name" value="F-box domain"/>
    <property type="match status" value="1"/>
</dbReference>
<dbReference type="PANTHER" id="PTHR31111">
    <property type="entry name" value="BNAA05G37150D PROTEIN-RELATED"/>
    <property type="match status" value="1"/>
</dbReference>
<organism evidence="2 3">
    <name type="scientific">Eruca vesicaria subsp. sativa</name>
    <name type="common">Garden rocket</name>
    <name type="synonym">Eruca sativa</name>
    <dbReference type="NCBI Taxonomy" id="29727"/>
    <lineage>
        <taxon>Eukaryota</taxon>
        <taxon>Viridiplantae</taxon>
        <taxon>Streptophyta</taxon>
        <taxon>Embryophyta</taxon>
        <taxon>Tracheophyta</taxon>
        <taxon>Spermatophyta</taxon>
        <taxon>Magnoliopsida</taxon>
        <taxon>eudicotyledons</taxon>
        <taxon>Gunneridae</taxon>
        <taxon>Pentapetalae</taxon>
        <taxon>rosids</taxon>
        <taxon>malvids</taxon>
        <taxon>Brassicales</taxon>
        <taxon>Brassicaceae</taxon>
        <taxon>Brassiceae</taxon>
        <taxon>Eruca</taxon>
    </lineage>
</organism>
<dbReference type="InterPro" id="IPR017451">
    <property type="entry name" value="F-box-assoc_interact_dom"/>
</dbReference>
<dbReference type="Gene3D" id="1.20.1280.50">
    <property type="match status" value="1"/>
</dbReference>
<dbReference type="AlphaFoldDB" id="A0ABC8LWJ4"/>
<dbReference type="Proteomes" id="UP001642260">
    <property type="component" value="Unassembled WGS sequence"/>
</dbReference>
<dbReference type="InterPro" id="IPR013187">
    <property type="entry name" value="F-box-assoc_dom_typ3"/>
</dbReference>
<name>A0ABC8LWJ4_ERUVS</name>
<dbReference type="PROSITE" id="PS50181">
    <property type="entry name" value="FBOX"/>
    <property type="match status" value="1"/>
</dbReference>
<keyword evidence="3" id="KW-1185">Reference proteome</keyword>
<accession>A0ABC8LWJ4</accession>
<comment type="caution">
    <text evidence="2">The sequence shown here is derived from an EMBL/GenBank/DDBJ whole genome shotgun (WGS) entry which is preliminary data.</text>
</comment>
<dbReference type="InterPro" id="IPR036047">
    <property type="entry name" value="F-box-like_dom_sf"/>
</dbReference>
<gene>
    <name evidence="2" type="ORF">ERUC_LOCUS40755</name>
</gene>
<dbReference type="EMBL" id="CAKOAT010790709">
    <property type="protein sequence ID" value="CAH8388272.1"/>
    <property type="molecule type" value="Genomic_DNA"/>
</dbReference>
<dbReference type="Pfam" id="PF08268">
    <property type="entry name" value="FBA_3"/>
    <property type="match status" value="1"/>
</dbReference>
<dbReference type="CDD" id="cd22157">
    <property type="entry name" value="F-box_AtFBW1-like"/>
    <property type="match status" value="1"/>
</dbReference>
<evidence type="ECO:0000259" key="1">
    <source>
        <dbReference type="PROSITE" id="PS50181"/>
    </source>
</evidence>
<sequence length="383" mass="44635">MKTKETEDKDNEGVISTVDYSLDSFPLDLTMDILLKLPAKSLLVCKSVSKKWCSIIRSQIFIDTFLSVSISRPLFLFTYQHYSWNDNYDNQLIILSSPHHISHPESNDSSSLVPRHEMAMSKTSPDRYIIHSCVRGFIYCSHHHHYMVCNPTTRQVISLPEDHRFDHDTVKYYMHLGYDLSNDKYKVLRMVVTQPWRDNLVSEHSVYTLERQQSSNVPWRRVESGISNYTPCSKGVYINGVVYYEGRTTSSMILVTFDFDSERFGQIKQPEETLTCLADYKGKLAGLSFLNETSFRLLVLEDVKEQIWSKTDIFYFPDTFWHLEETFSGTTDAGELVFGGNSYADGLYVSFFDIKTKVMRRVEIEGFTDDDELRWWRISSWTN</sequence>
<reference evidence="2 3" key="1">
    <citation type="submission" date="2022-03" db="EMBL/GenBank/DDBJ databases">
        <authorList>
            <person name="Macdonald S."/>
            <person name="Ahmed S."/>
            <person name="Newling K."/>
        </authorList>
    </citation>
    <scope>NUCLEOTIDE SEQUENCE [LARGE SCALE GENOMIC DNA]</scope>
</reference>
<dbReference type="Pfam" id="PF00646">
    <property type="entry name" value="F-box"/>
    <property type="match status" value="1"/>
</dbReference>
<dbReference type="PANTHER" id="PTHR31111:SF61">
    <property type="entry name" value="F-BOX DOMAIN-CONTAINING PROTEIN"/>
    <property type="match status" value="1"/>
</dbReference>
<feature type="domain" description="F-box" evidence="1">
    <location>
        <begin position="19"/>
        <end position="68"/>
    </location>
</feature>
<proteinExistence type="predicted"/>
<dbReference type="InterPro" id="IPR001810">
    <property type="entry name" value="F-box_dom"/>
</dbReference>
<dbReference type="SMART" id="SM00256">
    <property type="entry name" value="FBOX"/>
    <property type="match status" value="1"/>
</dbReference>
<dbReference type="NCBIfam" id="TIGR01640">
    <property type="entry name" value="F_box_assoc_1"/>
    <property type="match status" value="1"/>
</dbReference>
<evidence type="ECO:0000313" key="3">
    <source>
        <dbReference type="Proteomes" id="UP001642260"/>
    </source>
</evidence>
<evidence type="ECO:0000313" key="2">
    <source>
        <dbReference type="EMBL" id="CAH8388272.1"/>
    </source>
</evidence>
<protein>
    <recommendedName>
        <fullName evidence="1">F-box domain-containing protein</fullName>
    </recommendedName>
</protein>